<dbReference type="EMBL" id="OX359470">
    <property type="protein sequence ID" value="CAI3971158.1"/>
    <property type="molecule type" value="Genomic_DNA"/>
</dbReference>
<protein>
    <submittedName>
        <fullName evidence="1">Uncharacterized protein</fullName>
    </submittedName>
</protein>
<gene>
    <name evidence="1" type="ORF">ORM20_00109</name>
</gene>
<sequence length="187" mass="21497">MEKGSEGKMANLTKEFFRKINDALNTPKWTDKYLALSDLFRDPGTTPDERKYLRFLMNTTYGFDKSPLGKYDMFDSRKAQEITDAGRAIIENLSIMNAESLSDLYPHVVSTDLLSEGGVDQHVADDLAEDYMSNDAVYRYADELHGRTMDLLRDAQYEGLNTNDLKDRIKFCEAVMEMAHRLKELEK</sequence>
<evidence type="ECO:0000313" key="1">
    <source>
        <dbReference type="EMBL" id="CAI3971158.1"/>
    </source>
</evidence>
<reference evidence="1" key="1">
    <citation type="submission" date="2022-10" db="EMBL/GenBank/DDBJ databases">
        <authorList>
            <person name="Meaden S."/>
        </authorList>
    </citation>
    <scope>NUCLEOTIDE SEQUENCE</scope>
</reference>
<organism evidence="1">
    <name type="scientific">Ochrobactrum phage ORM_20</name>
    <dbReference type="NCBI Taxonomy" id="2985243"/>
    <lineage>
        <taxon>Viruses</taxon>
    </lineage>
</organism>
<name>A0A9N6WUY2_9VIRU</name>
<proteinExistence type="predicted"/>
<accession>A0A9N6WUY2</accession>